<dbReference type="Pfam" id="PF25954">
    <property type="entry name" value="Beta-barrel_RND_2"/>
    <property type="match status" value="1"/>
</dbReference>
<feature type="coiled-coil region" evidence="2">
    <location>
        <begin position="99"/>
        <end position="133"/>
    </location>
</feature>
<dbReference type="AlphaFoldDB" id="I4C0E2"/>
<dbReference type="PANTHER" id="PTHR30469">
    <property type="entry name" value="MULTIDRUG RESISTANCE PROTEIN MDTA"/>
    <property type="match status" value="1"/>
</dbReference>
<keyword evidence="7" id="KW-1185">Reference proteome</keyword>
<dbReference type="HOGENOM" id="CLU_018816_1_4_7"/>
<dbReference type="Gene3D" id="2.40.420.20">
    <property type="match status" value="1"/>
</dbReference>
<dbReference type="Gene3D" id="2.40.50.100">
    <property type="match status" value="1"/>
</dbReference>
<dbReference type="Proteomes" id="UP000006055">
    <property type="component" value="Chromosome"/>
</dbReference>
<dbReference type="NCBIfam" id="TIGR01730">
    <property type="entry name" value="RND_mfp"/>
    <property type="match status" value="1"/>
</dbReference>
<dbReference type="RefSeq" id="WP_014808192.1">
    <property type="nucleotide sequence ID" value="NC_018025.1"/>
</dbReference>
<evidence type="ECO:0000259" key="4">
    <source>
        <dbReference type="Pfam" id="PF25967"/>
    </source>
</evidence>
<protein>
    <submittedName>
        <fullName evidence="6">RND family efflux transporter, MFP subunit</fullName>
    </submittedName>
</protein>
<evidence type="ECO:0000256" key="1">
    <source>
        <dbReference type="ARBA" id="ARBA00009477"/>
    </source>
</evidence>
<sequence length="352" mass="37749">MNMNKKNILSASVAAIGLVIALVWIQGGFHPKVPAGKTIGLEANAGKFKTEKVEVVQSSGQVSVPGTVWPRETARIAAKVSGYVVELNVDAGDKVTKGQELLRLESKELQERKRQAEAALESAEADLVKAGNDFERYKTLFAKESIAKKDYDDAVARFETAKAAEFRAKAALDEAATLLSYASVTAPFDGIIGERTINLGDLATPGRNLFSVYVPDTLELVAAVGEQYAPYLTVGTPVTVAVPSLNVRQSSTIREVVPIRDEKTRTITIKAPVTGSQGFVPGLYGIVSFNTRESATILVPLSAISTVGQLESVRVLESGKVKIRHVKTGRKMENGKVEILSGLNPGDEIVIE</sequence>
<dbReference type="SUPFAM" id="SSF111369">
    <property type="entry name" value="HlyD-like secretion proteins"/>
    <property type="match status" value="1"/>
</dbReference>
<dbReference type="InterPro" id="IPR058647">
    <property type="entry name" value="BSH_CzcB-like"/>
</dbReference>
<dbReference type="KEGG" id="dti:Desti_0292"/>
<dbReference type="Pfam" id="PF25973">
    <property type="entry name" value="BSH_CzcB"/>
    <property type="match status" value="1"/>
</dbReference>
<dbReference type="GO" id="GO:0015562">
    <property type="term" value="F:efflux transmembrane transporter activity"/>
    <property type="evidence" value="ECO:0007669"/>
    <property type="project" value="TreeGrafter"/>
</dbReference>
<evidence type="ECO:0000313" key="6">
    <source>
        <dbReference type="EMBL" id="AFM23033.1"/>
    </source>
</evidence>
<name>I4C0E2_DESTA</name>
<dbReference type="Gene3D" id="2.40.30.170">
    <property type="match status" value="1"/>
</dbReference>
<evidence type="ECO:0000313" key="7">
    <source>
        <dbReference type="Proteomes" id="UP000006055"/>
    </source>
</evidence>
<dbReference type="Gene3D" id="1.10.287.470">
    <property type="entry name" value="Helix hairpin bin"/>
    <property type="match status" value="1"/>
</dbReference>
<dbReference type="OrthoDB" id="5508703at2"/>
<proteinExistence type="inferred from homology"/>
<gene>
    <name evidence="6" type="ordered locus">Desti_0292</name>
</gene>
<feature type="domain" description="CusB-like beta-barrel" evidence="3">
    <location>
        <begin position="220"/>
        <end position="291"/>
    </location>
</feature>
<dbReference type="Pfam" id="PF25967">
    <property type="entry name" value="RND-MFP_C"/>
    <property type="match status" value="1"/>
</dbReference>
<dbReference type="EMBL" id="CP003360">
    <property type="protein sequence ID" value="AFM23033.1"/>
    <property type="molecule type" value="Genomic_DNA"/>
</dbReference>
<evidence type="ECO:0000259" key="3">
    <source>
        <dbReference type="Pfam" id="PF25954"/>
    </source>
</evidence>
<accession>I4C0E2</accession>
<dbReference type="GO" id="GO:1990281">
    <property type="term" value="C:efflux pump complex"/>
    <property type="evidence" value="ECO:0007669"/>
    <property type="project" value="TreeGrafter"/>
</dbReference>
<organism evidence="6 7">
    <name type="scientific">Desulfomonile tiedjei (strain ATCC 49306 / DSM 6799 / DCB-1)</name>
    <dbReference type="NCBI Taxonomy" id="706587"/>
    <lineage>
        <taxon>Bacteria</taxon>
        <taxon>Pseudomonadati</taxon>
        <taxon>Thermodesulfobacteriota</taxon>
        <taxon>Desulfomonilia</taxon>
        <taxon>Desulfomonilales</taxon>
        <taxon>Desulfomonilaceae</taxon>
        <taxon>Desulfomonile</taxon>
    </lineage>
</organism>
<dbReference type="PANTHER" id="PTHR30469:SF15">
    <property type="entry name" value="HLYD FAMILY OF SECRETION PROTEINS"/>
    <property type="match status" value="1"/>
</dbReference>
<keyword evidence="2" id="KW-0175">Coiled coil</keyword>
<evidence type="ECO:0000259" key="5">
    <source>
        <dbReference type="Pfam" id="PF25973"/>
    </source>
</evidence>
<dbReference type="InterPro" id="IPR058792">
    <property type="entry name" value="Beta-barrel_RND_2"/>
</dbReference>
<evidence type="ECO:0000256" key="2">
    <source>
        <dbReference type="SAM" id="Coils"/>
    </source>
</evidence>
<reference evidence="7" key="1">
    <citation type="submission" date="2012-06" db="EMBL/GenBank/DDBJ databases">
        <title>Complete sequence of chromosome of Desulfomonile tiedjei DSM 6799.</title>
        <authorList>
            <person name="Lucas S."/>
            <person name="Copeland A."/>
            <person name="Lapidus A."/>
            <person name="Glavina del Rio T."/>
            <person name="Dalin E."/>
            <person name="Tice H."/>
            <person name="Bruce D."/>
            <person name="Goodwin L."/>
            <person name="Pitluck S."/>
            <person name="Peters L."/>
            <person name="Ovchinnikova G."/>
            <person name="Zeytun A."/>
            <person name="Lu M."/>
            <person name="Kyrpides N."/>
            <person name="Mavromatis K."/>
            <person name="Ivanova N."/>
            <person name="Brettin T."/>
            <person name="Detter J.C."/>
            <person name="Han C."/>
            <person name="Larimer F."/>
            <person name="Land M."/>
            <person name="Hauser L."/>
            <person name="Markowitz V."/>
            <person name="Cheng J.-F."/>
            <person name="Hugenholtz P."/>
            <person name="Woyke T."/>
            <person name="Wu D."/>
            <person name="Spring S."/>
            <person name="Schroeder M."/>
            <person name="Brambilla E."/>
            <person name="Klenk H.-P."/>
            <person name="Eisen J.A."/>
        </authorList>
    </citation>
    <scope>NUCLEOTIDE SEQUENCE [LARGE SCALE GENOMIC DNA]</scope>
    <source>
        <strain evidence="7">ATCC 49306 / DSM 6799 / DCB-1</strain>
    </source>
</reference>
<feature type="domain" description="Multidrug resistance protein MdtA-like C-terminal permuted SH3" evidence="4">
    <location>
        <begin position="297"/>
        <end position="352"/>
    </location>
</feature>
<comment type="similarity">
    <text evidence="1">Belongs to the membrane fusion protein (MFP) (TC 8.A.1) family.</text>
</comment>
<dbReference type="STRING" id="706587.Desti_0292"/>
<dbReference type="InterPro" id="IPR006143">
    <property type="entry name" value="RND_pump_MFP"/>
</dbReference>
<dbReference type="InterPro" id="IPR058627">
    <property type="entry name" value="MdtA-like_C"/>
</dbReference>
<dbReference type="eggNOG" id="COG0845">
    <property type="taxonomic scope" value="Bacteria"/>
</dbReference>
<feature type="domain" description="CzcB-like barrel-sandwich hybrid" evidence="5">
    <location>
        <begin position="73"/>
        <end position="212"/>
    </location>
</feature>